<dbReference type="Proteomes" id="UP000494040">
    <property type="component" value="Unassembled WGS sequence"/>
</dbReference>
<dbReference type="SUPFAM" id="SSF56327">
    <property type="entry name" value="LDH C-terminal domain-like"/>
    <property type="match status" value="1"/>
</dbReference>
<organism evidence="3 4">
    <name type="scientific">Cimex lectularius</name>
    <name type="common">Bed bug</name>
    <name type="synonym">Acanthia lectularia</name>
    <dbReference type="NCBI Taxonomy" id="79782"/>
    <lineage>
        <taxon>Eukaryota</taxon>
        <taxon>Metazoa</taxon>
        <taxon>Ecdysozoa</taxon>
        <taxon>Arthropoda</taxon>
        <taxon>Hexapoda</taxon>
        <taxon>Insecta</taxon>
        <taxon>Pterygota</taxon>
        <taxon>Neoptera</taxon>
        <taxon>Paraneoptera</taxon>
        <taxon>Hemiptera</taxon>
        <taxon>Heteroptera</taxon>
        <taxon>Panheteroptera</taxon>
        <taxon>Cimicomorpha</taxon>
        <taxon>Cimicidae</taxon>
        <taxon>Cimex</taxon>
    </lineage>
</organism>
<feature type="region of interest" description="Disordered" evidence="2">
    <location>
        <begin position="553"/>
        <end position="573"/>
    </location>
</feature>
<dbReference type="KEGG" id="clec:106668352"/>
<dbReference type="AlphaFoldDB" id="A0A8I6RVQ3"/>
<keyword evidence="1" id="KW-0560">Oxidoreductase</keyword>
<reference evidence="3" key="1">
    <citation type="submission" date="2022-01" db="UniProtKB">
        <authorList>
            <consortium name="EnsemblMetazoa"/>
        </authorList>
    </citation>
    <scope>IDENTIFICATION</scope>
</reference>
<dbReference type="RefSeq" id="XP_014252503.1">
    <property type="nucleotide sequence ID" value="XM_014397017.2"/>
</dbReference>
<dbReference type="Gene3D" id="3.90.110.10">
    <property type="entry name" value="Lactate dehydrogenase/glycoside hydrolase, family 4, C-terminal"/>
    <property type="match status" value="1"/>
</dbReference>
<dbReference type="EnsemblMetazoa" id="XM_014397017.2">
    <property type="protein sequence ID" value="XP_014252503.1"/>
    <property type="gene ID" value="LOC106668352"/>
</dbReference>
<evidence type="ECO:0000256" key="1">
    <source>
        <dbReference type="ARBA" id="ARBA00023002"/>
    </source>
</evidence>
<dbReference type="Gene3D" id="3.40.50.720">
    <property type="entry name" value="NAD(P)-binding Rossmann-like Domain"/>
    <property type="match status" value="1"/>
</dbReference>
<dbReference type="GO" id="GO:0006108">
    <property type="term" value="P:malate metabolic process"/>
    <property type="evidence" value="ECO:0007669"/>
    <property type="project" value="InterPro"/>
</dbReference>
<name>A0A8I6RVQ3_CIMLE</name>
<evidence type="ECO:0000256" key="2">
    <source>
        <dbReference type="SAM" id="MobiDB-lite"/>
    </source>
</evidence>
<protein>
    <submittedName>
        <fullName evidence="3">Uncharacterized protein</fullName>
    </submittedName>
</protein>
<dbReference type="GO" id="GO:0016616">
    <property type="term" value="F:oxidoreductase activity, acting on the CH-OH group of donors, NAD or NADP as acceptor"/>
    <property type="evidence" value="ECO:0007669"/>
    <property type="project" value="InterPro"/>
</dbReference>
<dbReference type="GeneID" id="106668352"/>
<keyword evidence="4" id="KW-1185">Reference proteome</keyword>
<dbReference type="OrthoDB" id="6628578at2759"/>
<evidence type="ECO:0000313" key="4">
    <source>
        <dbReference type="Proteomes" id="UP000494040"/>
    </source>
</evidence>
<dbReference type="InterPro" id="IPR015955">
    <property type="entry name" value="Lactate_DH/Glyco_Ohase_4_C"/>
</dbReference>
<dbReference type="InterPro" id="IPR010945">
    <property type="entry name" value="Malate_DH_type2"/>
</dbReference>
<sequence length="573" mass="66421">MIYEVLKREKPHFQSKIQRYYINKVKVFVSTVPVDTLTHLLLDIGNGRTFGQNVEAEIFLYDRPEYLVEAECLAAQFTIACYPWIKDVKVTKSLEEGLKDADYLLIFPRLSDINMSIENIINEQFVFLSTMAAGMDKFAKLTSKAVIVGKYESLFCYMMAVFLKEIPWNQITGLTRHIEKKVTILLSEYLKVPPQQFSGITVLGENVVDVNMAYVNMEQEMIEIVNLEDLKKADNGSYELASFNKGKIPNPFEGEEEKIAEFYNSIRRREHSNCYQCLNLQEHLQFFKKTKEEATKKGRDNVLNKLDEQVEKSPSPLVVAESPSVVEFIANKESFATLNRFDSSELDSSQPKEIYKMGDNSISYYQEDDYFIPKTKNPVPLRNHIRRMVEQRRKDRLKENYFYEDSHLKNVVLVAAVVDDMKWLYDKLPKLCENMYATNGASTARSLNEHLRMLHCGTDTPFSIMTCSMGALGFPKEMFVSGPAKVNSKTKEIVFWQQYQVHERVRIILMKQIMQLKEHYDLFQTQLGLGYPYPSITDPVQKVIKEYIPVPRKRPKKVKKSLSEESISLPRDD</sequence>
<accession>A0A8I6RVQ3</accession>
<proteinExistence type="predicted"/>
<evidence type="ECO:0000313" key="3">
    <source>
        <dbReference type="EnsemblMetazoa" id="XP_014252503.1"/>
    </source>
</evidence>
<dbReference type="PANTHER" id="PTHR23382">
    <property type="entry name" value="MALATE DEHYDROGENASE"/>
    <property type="match status" value="1"/>
</dbReference>
<dbReference type="GO" id="GO:0016615">
    <property type="term" value="F:malate dehydrogenase activity"/>
    <property type="evidence" value="ECO:0007669"/>
    <property type="project" value="InterPro"/>
</dbReference>